<proteinExistence type="inferred from homology"/>
<dbReference type="PANTHER" id="PTHR35004:SF6">
    <property type="entry name" value="TRANSPOSASE"/>
    <property type="match status" value="1"/>
</dbReference>
<dbReference type="InterPro" id="IPR036397">
    <property type="entry name" value="RNaseH_sf"/>
</dbReference>
<gene>
    <name evidence="7" type="ORF">JOC94_003085</name>
</gene>
<dbReference type="SUPFAM" id="SSF53098">
    <property type="entry name" value="Ribonuclease H-like"/>
    <property type="match status" value="1"/>
</dbReference>
<evidence type="ECO:0000256" key="4">
    <source>
        <dbReference type="ARBA" id="ARBA00023172"/>
    </source>
</evidence>
<keyword evidence="3" id="KW-0238">DNA-binding</keyword>
<keyword evidence="2" id="KW-0815">Transposition</keyword>
<dbReference type="InterPro" id="IPR054353">
    <property type="entry name" value="IstA-like_C"/>
</dbReference>
<dbReference type="InterPro" id="IPR001584">
    <property type="entry name" value="Integrase_cat-core"/>
</dbReference>
<evidence type="ECO:0000313" key="7">
    <source>
        <dbReference type="EMBL" id="MBM7716074.1"/>
    </source>
</evidence>
<dbReference type="InterPro" id="IPR017894">
    <property type="entry name" value="HTH_IS21_transposase_type"/>
</dbReference>
<evidence type="ECO:0000256" key="1">
    <source>
        <dbReference type="ARBA" id="ARBA00009277"/>
    </source>
</evidence>
<feature type="domain" description="Integrase catalytic" evidence="6">
    <location>
        <begin position="108"/>
        <end position="284"/>
    </location>
</feature>
<dbReference type="Pfam" id="PF22483">
    <property type="entry name" value="Mu-transpos_C_2"/>
    <property type="match status" value="1"/>
</dbReference>
<feature type="domain" description="HTH IS21-type" evidence="5">
    <location>
        <begin position="1"/>
        <end position="49"/>
    </location>
</feature>
<name>A0ABS2RA51_9BACI</name>
<evidence type="ECO:0000256" key="3">
    <source>
        <dbReference type="ARBA" id="ARBA00023125"/>
    </source>
</evidence>
<evidence type="ECO:0000256" key="2">
    <source>
        <dbReference type="ARBA" id="ARBA00022578"/>
    </source>
</evidence>
<dbReference type="InterPro" id="IPR012337">
    <property type="entry name" value="RNaseH-like_sf"/>
</dbReference>
<comment type="similarity">
    <text evidence="1">Belongs to the transposase IS21/IS408/IS1162 family.</text>
</comment>
<dbReference type="PANTHER" id="PTHR35004">
    <property type="entry name" value="TRANSPOSASE RV3428C-RELATED"/>
    <property type="match status" value="1"/>
</dbReference>
<evidence type="ECO:0000259" key="6">
    <source>
        <dbReference type="PROSITE" id="PS50994"/>
    </source>
</evidence>
<dbReference type="PROSITE" id="PS50994">
    <property type="entry name" value="INTEGRASE"/>
    <property type="match status" value="1"/>
</dbReference>
<dbReference type="Gene3D" id="3.30.420.10">
    <property type="entry name" value="Ribonuclease H-like superfamily/Ribonuclease H"/>
    <property type="match status" value="1"/>
</dbReference>
<evidence type="ECO:0000313" key="8">
    <source>
        <dbReference type="Proteomes" id="UP000823485"/>
    </source>
</evidence>
<keyword evidence="4" id="KW-0233">DNA recombination</keyword>
<protein>
    <submittedName>
        <fullName evidence="7">Transposase</fullName>
    </submittedName>
</protein>
<reference evidence="7 8" key="1">
    <citation type="submission" date="2021-01" db="EMBL/GenBank/DDBJ databases">
        <title>Genomic Encyclopedia of Type Strains, Phase IV (KMG-IV): sequencing the most valuable type-strain genomes for metagenomic binning, comparative biology and taxonomic classification.</title>
        <authorList>
            <person name="Goeker M."/>
        </authorList>
    </citation>
    <scope>NUCLEOTIDE SEQUENCE [LARGE SCALE GENOMIC DNA]</scope>
    <source>
        <strain evidence="7 8">DSM 105453</strain>
    </source>
</reference>
<dbReference type="NCBIfam" id="NF033546">
    <property type="entry name" value="transpos_IS21"/>
    <property type="match status" value="1"/>
</dbReference>
<dbReference type="Proteomes" id="UP000823485">
    <property type="component" value="Unassembled WGS sequence"/>
</dbReference>
<dbReference type="Pfam" id="PF00665">
    <property type="entry name" value="rve"/>
    <property type="match status" value="1"/>
</dbReference>
<comment type="caution">
    <text evidence="7">The sequence shown here is derived from an EMBL/GenBank/DDBJ whole genome shotgun (WGS) entry which is preliminary data.</text>
</comment>
<dbReference type="PROSITE" id="PS50531">
    <property type="entry name" value="HTH_IS21"/>
    <property type="match status" value="1"/>
</dbReference>
<organism evidence="7 8">
    <name type="scientific">Siminovitchia thermophila</name>
    <dbReference type="NCBI Taxonomy" id="1245522"/>
    <lineage>
        <taxon>Bacteria</taxon>
        <taxon>Bacillati</taxon>
        <taxon>Bacillota</taxon>
        <taxon>Bacilli</taxon>
        <taxon>Bacillales</taxon>
        <taxon>Bacillaceae</taxon>
        <taxon>Siminovitchia</taxon>
    </lineage>
</organism>
<dbReference type="EMBL" id="JAFBFH010000022">
    <property type="protein sequence ID" value="MBM7716074.1"/>
    <property type="molecule type" value="Genomic_DNA"/>
</dbReference>
<evidence type="ECO:0000259" key="5">
    <source>
        <dbReference type="PROSITE" id="PS50531"/>
    </source>
</evidence>
<sequence>MKINKSRLARDMGVDRRTVDKYFKGYMPKSFRKRTSKIDEYYDVISLLLSKESKQVFYYKRVLWQYLKDNHGLECSQSTFRAYISKKPEFQRYFESGKRKSAASEVVRFETPPAEQAQLDWKENIRYITKDGEMIYVNVCVLLLSYSRFRTYYLSISKSQSVLLSFLTESFEAIGGVPKEILTDNMKTVMDTPRTEYQKGKVNERFYQFAKDMGFEVRPCITGKPRTKAKVEAPMKFIDEVHAYQGQFSYEELHQFIQKLCNRINNSYHQGTGKIPILALKKEKNLLRPLPNERIRDSYKIDHKPVKVNTSNMITYKSNQYSVPAGYIGRTVGLQIYDNYIYVYYNTELIVQHRISQQRMNYKPEHYNEILARGLPSTDDLDIEELARKNLEAINEVYKNE</sequence>
<accession>A0ABS2RA51</accession>
<keyword evidence="8" id="KW-1185">Reference proteome</keyword>